<keyword evidence="2" id="KW-0378">Hydrolase</keyword>
<dbReference type="GO" id="GO:0003676">
    <property type="term" value="F:nucleic acid binding"/>
    <property type="evidence" value="ECO:0007669"/>
    <property type="project" value="InterPro"/>
</dbReference>
<dbReference type="PANTHER" id="PTHR42648:SF27">
    <property type="entry name" value="RNA-DIRECTED DNA POLYMERASE"/>
    <property type="match status" value="1"/>
</dbReference>
<comment type="caution">
    <text evidence="4">The sequence shown here is derived from an EMBL/GenBank/DDBJ whole genome shotgun (WGS) entry which is preliminary data.</text>
</comment>
<dbReference type="PANTHER" id="PTHR42648">
    <property type="entry name" value="TRANSPOSASE, PUTATIVE-RELATED"/>
    <property type="match status" value="1"/>
</dbReference>
<dbReference type="Proteomes" id="UP000321393">
    <property type="component" value="Unassembled WGS sequence"/>
</dbReference>
<dbReference type="InterPro" id="IPR039537">
    <property type="entry name" value="Retrotran_Ty1/copia-like"/>
</dbReference>
<dbReference type="InterPro" id="IPR013103">
    <property type="entry name" value="RVT_2"/>
</dbReference>
<evidence type="ECO:0000313" key="7">
    <source>
        <dbReference type="Proteomes" id="UP000321947"/>
    </source>
</evidence>
<reference evidence="6 7" key="1">
    <citation type="submission" date="2019-08" db="EMBL/GenBank/DDBJ databases">
        <title>Draft genome sequences of two oriental melons (Cucumis melo L. var makuwa).</title>
        <authorList>
            <person name="Kwon S.-Y."/>
        </authorList>
    </citation>
    <scope>NUCLEOTIDE SEQUENCE [LARGE SCALE GENOMIC DNA]</scope>
    <source>
        <strain evidence="7">cv. Chang Bougi</strain>
        <strain evidence="6">cv. SW 3</strain>
        <tissue evidence="4">Leaf</tissue>
    </source>
</reference>
<dbReference type="GO" id="GO:0016787">
    <property type="term" value="F:hydrolase activity"/>
    <property type="evidence" value="ECO:0007669"/>
    <property type="project" value="UniProtKB-KW"/>
</dbReference>
<dbReference type="EMBL" id="SSTD01015295">
    <property type="protein sequence ID" value="TYK03103.1"/>
    <property type="molecule type" value="Genomic_DNA"/>
</dbReference>
<sequence>MTKRSFTGKSLRAKTPLELVHSDLCGPMNVKARGGYKHFINFIDDYSRYDHVYLIQNKSGFFEKFKEYKAEVENESGKTIKTFRSDRGGEYMDLRFQDYLIKHGIQSQLSAPSTPQQNGVSERRNQTLLDMVRSMMSFAQLPDSFRGYALETTIYILNNVPFKSVSETHYELWKDRKSSLRHFRIWGCPAHVLVQNPKNLERRLKLCLFVGYPKESKGGLFYDPQENRPSSSTKVVDKTWNIGQTHPSQELGEPRRSGRVVRQPDRYLGLSEAQIIIPDDGIEDPLTFKQAMNDVDCDRWIKAMDLEMESMYSNSVWTLVDQPNDVKPIGCKWIYKRKRDQVGKVQTFKAQLVAKGYTQKEGMDNEETFSPVAMIKSIRILLSITTFYDYEIWQMDVKTTFLNGHLTDIKEWLATQFQMKDLGNAQYVLGIQIVRNRKNRTLAMSQTSYIDRMLSRYKMHNSKKGLLPYRYGIHLSKEQCPKTPQEVEDMSNIPYASTVGSLIRTKDYMLVYGSKDLILTGYIDSNFQTDKDGRKSTSGLVFTLNVGAVVWRSIKQSCIADSIMEAEYVATCEAIRKYGAVANSGEPRSHKRGKHIDRKYHHIRKIVHRGDVTVTKISSEQNMTDPFTKALTAKVFESHLHGLGLRDL</sequence>
<gene>
    <name evidence="5" type="ORF">E5676_scaffold374G00320</name>
    <name evidence="4" type="ORF">E6C27_scaffold277G001960</name>
</gene>
<dbReference type="SUPFAM" id="SSF53098">
    <property type="entry name" value="Ribonuclease H-like"/>
    <property type="match status" value="1"/>
</dbReference>
<dbReference type="EMBL" id="SSTE01018921">
    <property type="protein sequence ID" value="KAA0037569.1"/>
    <property type="molecule type" value="Genomic_DNA"/>
</dbReference>
<feature type="domain" description="Integrase catalytic" evidence="3">
    <location>
        <begin position="12"/>
        <end position="177"/>
    </location>
</feature>
<keyword evidence="1" id="KW-0479">Metal-binding</keyword>
<dbReference type="AlphaFoldDB" id="A0A5A7T8E8"/>
<protein>
    <submittedName>
        <fullName evidence="4">Gag/pol protein</fullName>
    </submittedName>
</protein>
<evidence type="ECO:0000259" key="3">
    <source>
        <dbReference type="PROSITE" id="PS50994"/>
    </source>
</evidence>
<evidence type="ECO:0000313" key="4">
    <source>
        <dbReference type="EMBL" id="KAA0037569.1"/>
    </source>
</evidence>
<evidence type="ECO:0000256" key="1">
    <source>
        <dbReference type="ARBA" id="ARBA00022723"/>
    </source>
</evidence>
<dbReference type="OrthoDB" id="1743365at2759"/>
<evidence type="ECO:0000313" key="5">
    <source>
        <dbReference type="EMBL" id="TYK03103.1"/>
    </source>
</evidence>
<dbReference type="InterPro" id="IPR012337">
    <property type="entry name" value="RNaseH-like_sf"/>
</dbReference>
<evidence type="ECO:0000313" key="6">
    <source>
        <dbReference type="Proteomes" id="UP000321393"/>
    </source>
</evidence>
<accession>A0A5A7T8E8</accession>
<proteinExistence type="predicted"/>
<organism evidence="4 6">
    <name type="scientific">Cucumis melo var. makuwa</name>
    <name type="common">Oriental melon</name>
    <dbReference type="NCBI Taxonomy" id="1194695"/>
    <lineage>
        <taxon>Eukaryota</taxon>
        <taxon>Viridiplantae</taxon>
        <taxon>Streptophyta</taxon>
        <taxon>Embryophyta</taxon>
        <taxon>Tracheophyta</taxon>
        <taxon>Spermatophyta</taxon>
        <taxon>Magnoliopsida</taxon>
        <taxon>eudicotyledons</taxon>
        <taxon>Gunneridae</taxon>
        <taxon>Pentapetalae</taxon>
        <taxon>rosids</taxon>
        <taxon>fabids</taxon>
        <taxon>Cucurbitales</taxon>
        <taxon>Cucurbitaceae</taxon>
        <taxon>Benincaseae</taxon>
        <taxon>Cucumis</taxon>
    </lineage>
</organism>
<name>A0A5A7T8E8_CUCMM</name>
<dbReference type="Pfam" id="PF00665">
    <property type="entry name" value="rve"/>
    <property type="match status" value="1"/>
</dbReference>
<dbReference type="InterPro" id="IPR001584">
    <property type="entry name" value="Integrase_cat-core"/>
</dbReference>
<dbReference type="CDD" id="cd09272">
    <property type="entry name" value="RNase_HI_RT_Ty1"/>
    <property type="match status" value="1"/>
</dbReference>
<dbReference type="GO" id="GO:0015074">
    <property type="term" value="P:DNA integration"/>
    <property type="evidence" value="ECO:0007669"/>
    <property type="project" value="InterPro"/>
</dbReference>
<dbReference type="PROSITE" id="PS50994">
    <property type="entry name" value="INTEGRASE"/>
    <property type="match status" value="1"/>
</dbReference>
<dbReference type="GO" id="GO:0046872">
    <property type="term" value="F:metal ion binding"/>
    <property type="evidence" value="ECO:0007669"/>
    <property type="project" value="UniProtKB-KW"/>
</dbReference>
<evidence type="ECO:0000256" key="2">
    <source>
        <dbReference type="ARBA" id="ARBA00022801"/>
    </source>
</evidence>
<dbReference type="Pfam" id="PF07727">
    <property type="entry name" value="RVT_2"/>
    <property type="match status" value="1"/>
</dbReference>
<dbReference type="Pfam" id="PF25597">
    <property type="entry name" value="SH3_retrovirus"/>
    <property type="match status" value="1"/>
</dbReference>
<dbReference type="InterPro" id="IPR057670">
    <property type="entry name" value="SH3_retrovirus"/>
</dbReference>
<dbReference type="InterPro" id="IPR036397">
    <property type="entry name" value="RNaseH_sf"/>
</dbReference>
<dbReference type="Gene3D" id="3.30.420.10">
    <property type="entry name" value="Ribonuclease H-like superfamily/Ribonuclease H"/>
    <property type="match status" value="1"/>
</dbReference>
<dbReference type="Proteomes" id="UP000321947">
    <property type="component" value="Unassembled WGS sequence"/>
</dbReference>